<organism evidence="2 3">
    <name type="scientific">Orbilia javanica</name>
    <dbReference type="NCBI Taxonomy" id="47235"/>
    <lineage>
        <taxon>Eukaryota</taxon>
        <taxon>Fungi</taxon>
        <taxon>Dikarya</taxon>
        <taxon>Ascomycota</taxon>
        <taxon>Pezizomycotina</taxon>
        <taxon>Orbiliomycetes</taxon>
        <taxon>Orbiliales</taxon>
        <taxon>Orbiliaceae</taxon>
        <taxon>Orbilia</taxon>
    </lineage>
</organism>
<feature type="compositionally biased region" description="Basic and acidic residues" evidence="1">
    <location>
        <begin position="428"/>
        <end position="437"/>
    </location>
</feature>
<dbReference type="GO" id="GO:0006338">
    <property type="term" value="P:chromatin remodeling"/>
    <property type="evidence" value="ECO:0007669"/>
    <property type="project" value="InterPro"/>
</dbReference>
<feature type="region of interest" description="Disordered" evidence="1">
    <location>
        <begin position="82"/>
        <end position="123"/>
    </location>
</feature>
<feature type="region of interest" description="Disordered" evidence="1">
    <location>
        <begin position="1"/>
        <end position="42"/>
    </location>
</feature>
<feature type="compositionally biased region" description="Polar residues" evidence="1">
    <location>
        <begin position="10"/>
        <end position="27"/>
    </location>
</feature>
<dbReference type="AlphaFoldDB" id="A0AAN8N453"/>
<feature type="region of interest" description="Disordered" evidence="1">
    <location>
        <begin position="402"/>
        <end position="456"/>
    </location>
</feature>
<evidence type="ECO:0000313" key="2">
    <source>
        <dbReference type="EMBL" id="KAK6355886.1"/>
    </source>
</evidence>
<sequence length="543" mass="59977">MSTPVPPHLSRSNSAVRGASSTPAPQTNGNGLAPSAAAAPADGAAASNQSAYRLQPQAYTTNYATRIKGSYQTMLVVPAVQASTSTLPPRSARRGQTAVNYAEDDDDDFGDRESRRGGASGSAAAAIIPEEITEPVVVQGKYPPKPLPWRRTLEQITKAAELPEVLIPVLFEKDIDATKKIRERFTWNLFEADVTPERFARQLCLDLELDPRLIVDDLVTAIRTACQEWAPVACMPLTEKFLDPISGDVGCYLVPIKINVQCGVDTLTDQFLYNVFEEEFTPEDYANIICNDIGYHGEFRGAVTTAIREELLKAKKEILFPSGTVPNYNWKADGHPQFQGIRYDPENYGSQWSPNIDKLTRDEVERKEMDRERETRRLRRETIRLNPVNAAQVWLYGTNGVPTPEMPTPGSPGGTVLDTFSRRKRQPMVRDRDDSPMRKGSVGGQGGSNTPAQLASAPVPLPDTMILQWKCSHCSINGLNTWGVRDGPIGKYTLCAICGYLYYESRLLPEWRRGMYENDLMEPEINVANGGGAGYEMSGVQVV</sequence>
<dbReference type="EMBL" id="JAVHNR010000001">
    <property type="protein sequence ID" value="KAK6355886.1"/>
    <property type="molecule type" value="Genomic_DNA"/>
</dbReference>
<gene>
    <name evidence="2" type="primary">SFH1</name>
    <name evidence="2" type="ORF">TWF718_000265</name>
</gene>
<evidence type="ECO:0000256" key="1">
    <source>
        <dbReference type="SAM" id="MobiDB-lite"/>
    </source>
</evidence>
<proteinExistence type="predicted"/>
<feature type="compositionally biased region" description="Low complexity" evidence="1">
    <location>
        <begin position="28"/>
        <end position="42"/>
    </location>
</feature>
<dbReference type="Proteomes" id="UP001313282">
    <property type="component" value="Unassembled WGS sequence"/>
</dbReference>
<protein>
    <submittedName>
        <fullName evidence="2">Chromatin structure remodeling complex protein sfh1</fullName>
    </submittedName>
</protein>
<dbReference type="InterPro" id="IPR006939">
    <property type="entry name" value="SNF5"/>
</dbReference>
<keyword evidence="3" id="KW-1185">Reference proteome</keyword>
<dbReference type="Pfam" id="PF04855">
    <property type="entry name" value="SNF5"/>
    <property type="match status" value="1"/>
</dbReference>
<evidence type="ECO:0000313" key="3">
    <source>
        <dbReference type="Proteomes" id="UP001313282"/>
    </source>
</evidence>
<name>A0AAN8N453_9PEZI</name>
<accession>A0AAN8N453</accession>
<reference evidence="2 3" key="1">
    <citation type="submission" date="2019-10" db="EMBL/GenBank/DDBJ databases">
        <authorList>
            <person name="Palmer J.M."/>
        </authorList>
    </citation>
    <scope>NUCLEOTIDE SEQUENCE [LARGE SCALE GENOMIC DNA]</scope>
    <source>
        <strain evidence="2 3">TWF718</strain>
    </source>
</reference>
<comment type="caution">
    <text evidence="2">The sequence shown here is derived from an EMBL/GenBank/DDBJ whole genome shotgun (WGS) entry which is preliminary data.</text>
</comment>
<dbReference type="GO" id="GO:0000228">
    <property type="term" value="C:nuclear chromosome"/>
    <property type="evidence" value="ECO:0007669"/>
    <property type="project" value="InterPro"/>
</dbReference>